<reference evidence="1" key="1">
    <citation type="submission" date="2021-03" db="EMBL/GenBank/DDBJ databases">
        <authorList>
            <person name="Bekaert M."/>
        </authorList>
    </citation>
    <scope>NUCLEOTIDE SEQUENCE</scope>
</reference>
<name>A0A8S3T907_MYTED</name>
<gene>
    <name evidence="1" type="ORF">MEDL_42811</name>
</gene>
<evidence type="ECO:0000313" key="2">
    <source>
        <dbReference type="Proteomes" id="UP000683360"/>
    </source>
</evidence>
<dbReference type="AlphaFoldDB" id="A0A8S3T907"/>
<accession>A0A8S3T907</accession>
<protein>
    <submittedName>
        <fullName evidence="1">Uncharacterized protein</fullName>
    </submittedName>
</protein>
<dbReference type="Proteomes" id="UP000683360">
    <property type="component" value="Unassembled WGS sequence"/>
</dbReference>
<evidence type="ECO:0000313" key="1">
    <source>
        <dbReference type="EMBL" id="CAG2229971.1"/>
    </source>
</evidence>
<organism evidence="1 2">
    <name type="scientific">Mytilus edulis</name>
    <name type="common">Blue mussel</name>
    <dbReference type="NCBI Taxonomy" id="6550"/>
    <lineage>
        <taxon>Eukaryota</taxon>
        <taxon>Metazoa</taxon>
        <taxon>Spiralia</taxon>
        <taxon>Lophotrochozoa</taxon>
        <taxon>Mollusca</taxon>
        <taxon>Bivalvia</taxon>
        <taxon>Autobranchia</taxon>
        <taxon>Pteriomorphia</taxon>
        <taxon>Mytilida</taxon>
        <taxon>Mytiloidea</taxon>
        <taxon>Mytilidae</taxon>
        <taxon>Mytilinae</taxon>
        <taxon>Mytilus</taxon>
    </lineage>
</organism>
<sequence length="343" mass="38965">MGGCISLAIHVTPDVFHLRTYGGSIYPAIHVAPDVFILGHLGGCIYPAIHVVPDVFIHDIWEDDILDIWEGAYPAIHVAPDLRVHLRTYGRVHISAIHVTPDVFHLRTSGRGAFILLYMWHQTCFISGNLGGVYILLSYMSLDVFHLRTSWRVLYPAIHVEPDVFHFRTYGRVHISCYTCGTRRVSSQDIWEVHILICGARRVSSQDIWEGILLYMWPDVFHLRTSGSRIYPAIHVVPYLQDIWKCIYPATHVAPDVFHFKDIWEAAYILLYTCGHIVFHLRTSGRCIYPAIHVVPHMVNLRTSGRVHLSCQCGTRRVSSLWEVHMSACGTRNVSSPGHLTGA</sequence>
<comment type="caution">
    <text evidence="1">The sequence shown here is derived from an EMBL/GenBank/DDBJ whole genome shotgun (WGS) entry which is preliminary data.</text>
</comment>
<keyword evidence="2" id="KW-1185">Reference proteome</keyword>
<dbReference type="EMBL" id="CAJPWZ010002041">
    <property type="protein sequence ID" value="CAG2229971.1"/>
    <property type="molecule type" value="Genomic_DNA"/>
</dbReference>
<proteinExistence type="predicted"/>